<gene>
    <name evidence="1" type="ORF">IAA07_02695</name>
</gene>
<dbReference type="Proteomes" id="UP000823900">
    <property type="component" value="Unassembled WGS sequence"/>
</dbReference>
<protein>
    <submittedName>
        <fullName evidence="1">Uncharacterized protein</fullName>
    </submittedName>
</protein>
<reference evidence="1" key="1">
    <citation type="journal article" date="2021" name="PeerJ">
        <title>Extensive microbial diversity within the chicken gut microbiome revealed by metagenomics and culture.</title>
        <authorList>
            <person name="Gilroy R."/>
            <person name="Ravi A."/>
            <person name="Getino M."/>
            <person name="Pursley I."/>
            <person name="Horton D.L."/>
            <person name="Alikhan N.F."/>
            <person name="Baker D."/>
            <person name="Gharbi K."/>
            <person name="Hall N."/>
            <person name="Watson M."/>
            <person name="Adriaenssens E.M."/>
            <person name="Foster-Nyarko E."/>
            <person name="Jarju S."/>
            <person name="Secka A."/>
            <person name="Antonio M."/>
            <person name="Oren A."/>
            <person name="Chaudhuri R.R."/>
            <person name="La Ragione R."/>
            <person name="Hildebrand F."/>
            <person name="Pallen M.J."/>
        </authorList>
    </citation>
    <scope>NUCLEOTIDE SEQUENCE</scope>
    <source>
        <strain evidence="1">CHK178-16964</strain>
    </source>
</reference>
<name>A0A9D2HHL8_9FIRM</name>
<dbReference type="EMBL" id="DWZA01000024">
    <property type="protein sequence ID" value="HJA70473.1"/>
    <property type="molecule type" value="Genomic_DNA"/>
</dbReference>
<accession>A0A9D2HHL8</accession>
<comment type="caution">
    <text evidence="1">The sequence shown here is derived from an EMBL/GenBank/DDBJ whole genome shotgun (WGS) entry which is preliminary data.</text>
</comment>
<dbReference type="AlphaFoldDB" id="A0A9D2HHL8"/>
<evidence type="ECO:0000313" key="1">
    <source>
        <dbReference type="EMBL" id="HJA70473.1"/>
    </source>
</evidence>
<reference evidence="1" key="2">
    <citation type="submission" date="2021-04" db="EMBL/GenBank/DDBJ databases">
        <authorList>
            <person name="Gilroy R."/>
        </authorList>
    </citation>
    <scope>NUCLEOTIDE SEQUENCE</scope>
    <source>
        <strain evidence="1">CHK178-16964</strain>
    </source>
</reference>
<proteinExistence type="predicted"/>
<sequence>MRWYHKLYEGEKAKEKRYSIIRKVRERKLQISGYVITVPSNGNNVLDIYPAYVLLLPYYKESDILIVGIAADYSEAVEVAGKIVVDMYREIGKPDIREFLKARENKEGSSFC</sequence>
<evidence type="ECO:0000313" key="2">
    <source>
        <dbReference type="Proteomes" id="UP000823900"/>
    </source>
</evidence>
<organism evidence="1 2">
    <name type="scientific">Candidatus Lachnoclostridium stercoravium</name>
    <dbReference type="NCBI Taxonomy" id="2838633"/>
    <lineage>
        <taxon>Bacteria</taxon>
        <taxon>Bacillati</taxon>
        <taxon>Bacillota</taxon>
        <taxon>Clostridia</taxon>
        <taxon>Lachnospirales</taxon>
        <taxon>Lachnospiraceae</taxon>
    </lineage>
</organism>